<organism evidence="2">
    <name type="scientific">marine sediment metagenome</name>
    <dbReference type="NCBI Taxonomy" id="412755"/>
    <lineage>
        <taxon>unclassified sequences</taxon>
        <taxon>metagenomes</taxon>
        <taxon>ecological metagenomes</taxon>
    </lineage>
</organism>
<feature type="transmembrane region" description="Helical" evidence="1">
    <location>
        <begin position="94"/>
        <end position="114"/>
    </location>
</feature>
<accession>X1BLL1</accession>
<dbReference type="EMBL" id="BART01016466">
    <property type="protein sequence ID" value="GAG82067.1"/>
    <property type="molecule type" value="Genomic_DNA"/>
</dbReference>
<gene>
    <name evidence="2" type="ORF">S01H4_31659</name>
</gene>
<keyword evidence="1" id="KW-0812">Transmembrane</keyword>
<sequence>MKRKHQKITIFLLLLFFFSLSFGFAFAQEVEYPEIPGVPTPSIKGGIPNYVKYIFNFAIAFTGLLALLILIWSGTQYLTSTGKPDVLKSAKDRIKSALLGVLILLLSYLILITINPQLIIFQIPGLKEIPPEELPETPISPLIRSDLLGRIKEMAEAVKKIPGEIKNTSEKIEELTNNCDCENTQSLCFCTGGSDSDRCEPRLCYAGSGSHPCPGFQEIKNNQQRIIAWKDEILYYRNRALAEAEDLKDNIEILNEKIDWYNI</sequence>
<keyword evidence="1" id="KW-1133">Transmembrane helix</keyword>
<feature type="non-terminal residue" evidence="2">
    <location>
        <position position="263"/>
    </location>
</feature>
<evidence type="ECO:0000313" key="2">
    <source>
        <dbReference type="EMBL" id="GAG82067.1"/>
    </source>
</evidence>
<feature type="transmembrane region" description="Helical" evidence="1">
    <location>
        <begin position="51"/>
        <end position="73"/>
    </location>
</feature>
<evidence type="ECO:0000256" key="1">
    <source>
        <dbReference type="SAM" id="Phobius"/>
    </source>
</evidence>
<reference evidence="2" key="1">
    <citation type="journal article" date="2014" name="Front. Microbiol.">
        <title>High frequency of phylogenetically diverse reductive dehalogenase-homologous genes in deep subseafloor sedimentary metagenomes.</title>
        <authorList>
            <person name="Kawai M."/>
            <person name="Futagami T."/>
            <person name="Toyoda A."/>
            <person name="Takaki Y."/>
            <person name="Nishi S."/>
            <person name="Hori S."/>
            <person name="Arai W."/>
            <person name="Tsubouchi T."/>
            <person name="Morono Y."/>
            <person name="Uchiyama I."/>
            <person name="Ito T."/>
            <person name="Fujiyama A."/>
            <person name="Inagaki F."/>
            <person name="Takami H."/>
        </authorList>
    </citation>
    <scope>NUCLEOTIDE SEQUENCE</scope>
    <source>
        <strain evidence="2">Expedition CK06-06</strain>
    </source>
</reference>
<protein>
    <submittedName>
        <fullName evidence="2">Uncharacterized protein</fullName>
    </submittedName>
</protein>
<name>X1BLL1_9ZZZZ</name>
<keyword evidence="1" id="KW-0472">Membrane</keyword>
<dbReference type="AlphaFoldDB" id="X1BLL1"/>
<proteinExistence type="predicted"/>
<comment type="caution">
    <text evidence="2">The sequence shown here is derived from an EMBL/GenBank/DDBJ whole genome shotgun (WGS) entry which is preliminary data.</text>
</comment>